<sequence>MTVSNASAPAAGRRERALTLAAACLALFAIFLDNTIVNVAIPAIQHDLGSAPDQLSWTVNAYVVAFAGLVLLGGKLGDRLGRRKMFVAGLLLFAAGSAAGGLAASSAMLIGSRVVQGAGAALLAPLSLSLLAQVYRRRELPLVIGIWTGVSGLGLAIGPLAGGLLVEHSGWHAVFWVNVPIALLAAAITLAGVPRSAGSSDDRIDVPGAMLVTAGLISAVAGFSRAVSHPWTDPWTVALLTAGAALLAAFTVQQTRAANPLIPVGWLKDRHVVVSVSTLILASFALFGTIFLVSLYLQDIRGYSPVQAGVRMLPLTLTTLFVAPVAGKFAARWGSNGVLLAGLALTGAATVSMTQLDVHSGYDWFAVRLAVLGIGLALALPTVVTMLITRIPAERVGVGSGLATMSRQFGGALGLALLASIGSRVAGDSFEHSTGLTALRGLAAGGQVGDVRHLAGAAAAAAATQSFLDGFTVAMWLATATVAIALLVVAALARTAAHPAANAEAISPAPPPLHAPRPKHRPMPPNPRRTPASAPQASTERPGGQS</sequence>
<organism evidence="10 11">
    <name type="scientific">Trebonia kvetii</name>
    <dbReference type="NCBI Taxonomy" id="2480626"/>
    <lineage>
        <taxon>Bacteria</taxon>
        <taxon>Bacillati</taxon>
        <taxon>Actinomycetota</taxon>
        <taxon>Actinomycetes</taxon>
        <taxon>Streptosporangiales</taxon>
        <taxon>Treboniaceae</taxon>
        <taxon>Trebonia</taxon>
    </lineage>
</organism>
<gene>
    <name evidence="10" type="ORF">EAS64_10950</name>
</gene>
<keyword evidence="6 8" id="KW-0472">Membrane</keyword>
<keyword evidence="2" id="KW-0813">Transport</keyword>
<feature type="region of interest" description="Disordered" evidence="7">
    <location>
        <begin position="500"/>
        <end position="546"/>
    </location>
</feature>
<dbReference type="Gene3D" id="1.20.1250.20">
    <property type="entry name" value="MFS general substrate transporter like domains"/>
    <property type="match status" value="1"/>
</dbReference>
<dbReference type="GO" id="GO:0005886">
    <property type="term" value="C:plasma membrane"/>
    <property type="evidence" value="ECO:0007669"/>
    <property type="project" value="UniProtKB-SubCell"/>
</dbReference>
<feature type="transmembrane region" description="Helical" evidence="8">
    <location>
        <begin position="114"/>
        <end position="135"/>
    </location>
</feature>
<evidence type="ECO:0000313" key="10">
    <source>
        <dbReference type="EMBL" id="TVZ05116.1"/>
    </source>
</evidence>
<dbReference type="Gene3D" id="1.20.1720.10">
    <property type="entry name" value="Multidrug resistance protein D"/>
    <property type="match status" value="1"/>
</dbReference>
<evidence type="ECO:0000256" key="6">
    <source>
        <dbReference type="ARBA" id="ARBA00023136"/>
    </source>
</evidence>
<feature type="transmembrane region" description="Helical" evidence="8">
    <location>
        <begin position="204"/>
        <end position="223"/>
    </location>
</feature>
<feature type="transmembrane region" description="Helical" evidence="8">
    <location>
        <begin position="272"/>
        <end position="296"/>
    </location>
</feature>
<keyword evidence="11" id="KW-1185">Reference proteome</keyword>
<evidence type="ECO:0000259" key="9">
    <source>
        <dbReference type="PROSITE" id="PS50850"/>
    </source>
</evidence>
<dbReference type="PRINTS" id="PR01036">
    <property type="entry name" value="TCRTETB"/>
</dbReference>
<dbReference type="PANTHER" id="PTHR42718">
    <property type="entry name" value="MAJOR FACILITATOR SUPERFAMILY MULTIDRUG TRANSPORTER MFSC"/>
    <property type="match status" value="1"/>
</dbReference>
<feature type="transmembrane region" description="Helical" evidence="8">
    <location>
        <begin position="55"/>
        <end position="74"/>
    </location>
</feature>
<keyword evidence="3" id="KW-1003">Cell membrane</keyword>
<comment type="subcellular location">
    <subcellularLocation>
        <location evidence="1">Cell membrane</location>
        <topology evidence="1">Multi-pass membrane protein</topology>
    </subcellularLocation>
</comment>
<dbReference type="NCBIfam" id="TIGR00711">
    <property type="entry name" value="efflux_EmrB"/>
    <property type="match status" value="1"/>
</dbReference>
<feature type="transmembrane region" description="Helical" evidence="8">
    <location>
        <begin position="308"/>
        <end position="326"/>
    </location>
</feature>
<evidence type="ECO:0000256" key="8">
    <source>
        <dbReference type="SAM" id="Phobius"/>
    </source>
</evidence>
<accession>A0A6P2C3R9</accession>
<keyword evidence="5 8" id="KW-1133">Transmembrane helix</keyword>
<proteinExistence type="predicted"/>
<dbReference type="InterPro" id="IPR020846">
    <property type="entry name" value="MFS_dom"/>
</dbReference>
<feature type="transmembrane region" description="Helical" evidence="8">
    <location>
        <begin position="142"/>
        <end position="161"/>
    </location>
</feature>
<dbReference type="InterPro" id="IPR011701">
    <property type="entry name" value="MFS"/>
</dbReference>
<keyword evidence="4 8" id="KW-0812">Transmembrane</keyword>
<dbReference type="Pfam" id="PF07690">
    <property type="entry name" value="MFS_1"/>
    <property type="match status" value="1"/>
</dbReference>
<dbReference type="PANTHER" id="PTHR42718:SF46">
    <property type="entry name" value="BLR6921 PROTEIN"/>
    <property type="match status" value="1"/>
</dbReference>
<dbReference type="Proteomes" id="UP000460272">
    <property type="component" value="Unassembled WGS sequence"/>
</dbReference>
<comment type="caution">
    <text evidence="10">The sequence shown here is derived from an EMBL/GenBank/DDBJ whole genome shotgun (WGS) entry which is preliminary data.</text>
</comment>
<name>A0A6P2C3R9_9ACTN</name>
<feature type="transmembrane region" description="Helical" evidence="8">
    <location>
        <begin position="173"/>
        <end position="192"/>
    </location>
</feature>
<dbReference type="InterPro" id="IPR036259">
    <property type="entry name" value="MFS_trans_sf"/>
</dbReference>
<evidence type="ECO:0000256" key="5">
    <source>
        <dbReference type="ARBA" id="ARBA00022989"/>
    </source>
</evidence>
<evidence type="ECO:0000256" key="7">
    <source>
        <dbReference type="SAM" id="MobiDB-lite"/>
    </source>
</evidence>
<feature type="transmembrane region" description="Helical" evidence="8">
    <location>
        <begin position="365"/>
        <end position="388"/>
    </location>
</feature>
<evidence type="ECO:0000256" key="2">
    <source>
        <dbReference type="ARBA" id="ARBA00022448"/>
    </source>
</evidence>
<dbReference type="PROSITE" id="PS50850">
    <property type="entry name" value="MFS"/>
    <property type="match status" value="1"/>
</dbReference>
<dbReference type="SUPFAM" id="SSF103473">
    <property type="entry name" value="MFS general substrate transporter"/>
    <property type="match status" value="1"/>
</dbReference>
<feature type="domain" description="Major facilitator superfamily (MFS) profile" evidence="9">
    <location>
        <begin position="19"/>
        <end position="497"/>
    </location>
</feature>
<evidence type="ECO:0000256" key="3">
    <source>
        <dbReference type="ARBA" id="ARBA00022475"/>
    </source>
</evidence>
<dbReference type="OrthoDB" id="102502at2"/>
<dbReference type="InterPro" id="IPR004638">
    <property type="entry name" value="EmrB-like"/>
</dbReference>
<evidence type="ECO:0000256" key="4">
    <source>
        <dbReference type="ARBA" id="ARBA00022692"/>
    </source>
</evidence>
<feature type="transmembrane region" description="Helical" evidence="8">
    <location>
        <begin position="235"/>
        <end position="252"/>
    </location>
</feature>
<feature type="transmembrane region" description="Helical" evidence="8">
    <location>
        <begin position="86"/>
        <end position="108"/>
    </location>
</feature>
<reference evidence="10 11" key="1">
    <citation type="submission" date="2018-11" db="EMBL/GenBank/DDBJ databases">
        <title>Trebonia kvetii gen.nov., sp.nov., a novel acidophilic actinobacterium, and proposal of the new actinobacterial family Treboniaceae fam. nov.</title>
        <authorList>
            <person name="Rapoport D."/>
            <person name="Sagova-Mareckova M."/>
            <person name="Sedlacek I."/>
            <person name="Provaznik J."/>
            <person name="Kralova S."/>
            <person name="Pavlinic D."/>
            <person name="Benes V."/>
            <person name="Kopecky J."/>
        </authorList>
    </citation>
    <scope>NUCLEOTIDE SEQUENCE [LARGE SCALE GENOMIC DNA]</scope>
    <source>
        <strain evidence="10 11">15Tr583</strain>
    </source>
</reference>
<dbReference type="RefSeq" id="WP_145852821.1">
    <property type="nucleotide sequence ID" value="NZ_RPFW01000002.1"/>
</dbReference>
<dbReference type="EMBL" id="RPFW01000002">
    <property type="protein sequence ID" value="TVZ05116.1"/>
    <property type="molecule type" value="Genomic_DNA"/>
</dbReference>
<feature type="transmembrane region" description="Helical" evidence="8">
    <location>
        <begin position="333"/>
        <end position="353"/>
    </location>
</feature>
<evidence type="ECO:0000313" key="11">
    <source>
        <dbReference type="Proteomes" id="UP000460272"/>
    </source>
</evidence>
<dbReference type="CDD" id="cd17321">
    <property type="entry name" value="MFS_MMR_MDR_like"/>
    <property type="match status" value="1"/>
</dbReference>
<dbReference type="AlphaFoldDB" id="A0A6P2C3R9"/>
<feature type="transmembrane region" description="Helical" evidence="8">
    <location>
        <begin position="409"/>
        <end position="427"/>
    </location>
</feature>
<dbReference type="GO" id="GO:0022857">
    <property type="term" value="F:transmembrane transporter activity"/>
    <property type="evidence" value="ECO:0007669"/>
    <property type="project" value="InterPro"/>
</dbReference>
<protein>
    <submittedName>
        <fullName evidence="10">DHA2 family efflux MFS transporter permease subunit</fullName>
    </submittedName>
</protein>
<evidence type="ECO:0000256" key="1">
    <source>
        <dbReference type="ARBA" id="ARBA00004651"/>
    </source>
</evidence>
<feature type="transmembrane region" description="Helical" evidence="8">
    <location>
        <begin position="473"/>
        <end position="493"/>
    </location>
</feature>